<dbReference type="AlphaFoldDB" id="A0A9P4XWW1"/>
<comment type="caution">
    <text evidence="2">The sequence shown here is derived from an EMBL/GenBank/DDBJ whole genome shotgun (WGS) entry which is preliminary data.</text>
</comment>
<proteinExistence type="predicted"/>
<dbReference type="GeneID" id="63834722"/>
<organism evidence="2 3">
    <name type="scientific">Cryphonectria parasitica (strain ATCC 38755 / EP155)</name>
    <dbReference type="NCBI Taxonomy" id="660469"/>
    <lineage>
        <taxon>Eukaryota</taxon>
        <taxon>Fungi</taxon>
        <taxon>Dikarya</taxon>
        <taxon>Ascomycota</taxon>
        <taxon>Pezizomycotina</taxon>
        <taxon>Sordariomycetes</taxon>
        <taxon>Sordariomycetidae</taxon>
        <taxon>Diaporthales</taxon>
        <taxon>Cryphonectriaceae</taxon>
        <taxon>Cryphonectria-Endothia species complex</taxon>
        <taxon>Cryphonectria</taxon>
    </lineage>
</organism>
<protein>
    <submittedName>
        <fullName evidence="2">Uncharacterized protein</fullName>
    </submittedName>
</protein>
<name>A0A9P4XWW1_CRYP1</name>
<dbReference type="EMBL" id="MU032350">
    <property type="protein sequence ID" value="KAF3762250.1"/>
    <property type="molecule type" value="Genomic_DNA"/>
</dbReference>
<dbReference type="OrthoDB" id="3554464at2759"/>
<evidence type="ECO:0000313" key="3">
    <source>
        <dbReference type="Proteomes" id="UP000803844"/>
    </source>
</evidence>
<reference evidence="2" key="1">
    <citation type="journal article" date="2020" name="Phytopathology">
        <title>Genome sequence of the chestnut blight fungus Cryphonectria parasitica EP155: A fundamental resource for an archetypical invasive plant pathogen.</title>
        <authorList>
            <person name="Crouch J.A."/>
            <person name="Dawe A."/>
            <person name="Aerts A."/>
            <person name="Barry K."/>
            <person name="Churchill A.C.L."/>
            <person name="Grimwood J."/>
            <person name="Hillman B."/>
            <person name="Milgroom M.G."/>
            <person name="Pangilinan J."/>
            <person name="Smith M."/>
            <person name="Salamov A."/>
            <person name="Schmutz J."/>
            <person name="Yadav J."/>
            <person name="Grigoriev I.V."/>
            <person name="Nuss D."/>
        </authorList>
    </citation>
    <scope>NUCLEOTIDE SEQUENCE</scope>
    <source>
        <strain evidence="2">EP155</strain>
    </source>
</reference>
<gene>
    <name evidence="2" type="ORF">M406DRAFT_263472</name>
</gene>
<dbReference type="Proteomes" id="UP000803844">
    <property type="component" value="Unassembled WGS sequence"/>
</dbReference>
<feature type="compositionally biased region" description="Polar residues" evidence="1">
    <location>
        <begin position="1"/>
        <end position="14"/>
    </location>
</feature>
<accession>A0A9P4XWW1</accession>
<keyword evidence="3" id="KW-1185">Reference proteome</keyword>
<evidence type="ECO:0000313" key="2">
    <source>
        <dbReference type="EMBL" id="KAF3762250.1"/>
    </source>
</evidence>
<feature type="region of interest" description="Disordered" evidence="1">
    <location>
        <begin position="1"/>
        <end position="27"/>
    </location>
</feature>
<sequence>MLQTASRHSGSCNPEVSIEPSWPRSPDGSGWDGKNLLPMVLRGASPFRKTWDVNVLLKEVESILGAQVVDIPQASAGAHNYGLAMELSDGRQILAQLLHFQLPPSFSEDWLLPRIMFVPAALDFPHTVTPTRDFCIALLQSAVEAVFKNKVICKTPGKDTIDPKLLAAKQSILRFIPSILPAQRHDEENLDYYRFVLQHDDYGIHNMSIWLDEEGRVGITSVYDWETGCIVPLILSEIDFLIFGRYLTVDGNGEPSWRLWDPATKVEPEWPAMFQTHARHYVQALKQRAPVLDSAIREGKDARHLWLALKRWRGDDPLQFFCELGTWAEARMREKEGGWMEYRA</sequence>
<dbReference type="RefSeq" id="XP_040773229.1">
    <property type="nucleotide sequence ID" value="XM_040917593.1"/>
</dbReference>
<evidence type="ECO:0000256" key="1">
    <source>
        <dbReference type="SAM" id="MobiDB-lite"/>
    </source>
</evidence>